<proteinExistence type="predicted"/>
<evidence type="ECO:0000313" key="1">
    <source>
        <dbReference type="EMBL" id="GAA5524412.1"/>
    </source>
</evidence>
<sequence length="158" mass="17291">MELSEFISGEPIVFEGSVIKKDKGHISVQLHPGLVVDIRKEDIESLEEAADEITGRSYIRIVVKPDCSISATFQPRVARLTMTSEGTGSGDSCARPFGLGGLSTEEEQPSAVYALPPAVATDEHLACYGVRTVGTFHTRCRAMFWGWINDDKTTTDRK</sequence>
<protein>
    <submittedName>
        <fullName evidence="1">Uncharacterized protein</fullName>
    </submittedName>
</protein>
<comment type="caution">
    <text evidence="1">The sequence shown here is derived from an EMBL/GenBank/DDBJ whole genome shotgun (WGS) entry which is preliminary data.</text>
</comment>
<name>A0ABP9WMJ4_9GAMM</name>
<organism evidence="1 2">
    <name type="scientific">Microbulbifer aestuariivivens</name>
    <dbReference type="NCBI Taxonomy" id="1908308"/>
    <lineage>
        <taxon>Bacteria</taxon>
        <taxon>Pseudomonadati</taxon>
        <taxon>Pseudomonadota</taxon>
        <taxon>Gammaproteobacteria</taxon>
        <taxon>Cellvibrionales</taxon>
        <taxon>Microbulbiferaceae</taxon>
        <taxon>Microbulbifer</taxon>
    </lineage>
</organism>
<evidence type="ECO:0000313" key="2">
    <source>
        <dbReference type="Proteomes" id="UP001408594"/>
    </source>
</evidence>
<dbReference type="Proteomes" id="UP001408594">
    <property type="component" value="Unassembled WGS sequence"/>
</dbReference>
<gene>
    <name evidence="1" type="ORF">Maes01_00969</name>
</gene>
<keyword evidence="2" id="KW-1185">Reference proteome</keyword>
<accession>A0ABP9WMJ4</accession>
<dbReference type="RefSeq" id="WP_345549377.1">
    <property type="nucleotide sequence ID" value="NZ_BAABRT010000006.1"/>
</dbReference>
<reference evidence="1 2" key="1">
    <citation type="submission" date="2024-02" db="EMBL/GenBank/DDBJ databases">
        <title>Microbulbifer aestuariivivens NBRC 112533.</title>
        <authorList>
            <person name="Ichikawa N."/>
            <person name="Katano-Makiyama Y."/>
            <person name="Hidaka K."/>
        </authorList>
    </citation>
    <scope>NUCLEOTIDE SEQUENCE [LARGE SCALE GENOMIC DNA]</scope>
    <source>
        <strain evidence="1 2">NBRC 112533</strain>
    </source>
</reference>
<dbReference type="EMBL" id="BAABRT010000006">
    <property type="protein sequence ID" value="GAA5524412.1"/>
    <property type="molecule type" value="Genomic_DNA"/>
</dbReference>